<dbReference type="Pfam" id="PF00078">
    <property type="entry name" value="RVT_1"/>
    <property type="match status" value="1"/>
</dbReference>
<evidence type="ECO:0000313" key="2">
    <source>
        <dbReference type="EMBL" id="RVW90127.1"/>
    </source>
</evidence>
<dbReference type="AlphaFoldDB" id="A0A438I0A1"/>
<sequence length="268" mass="30606">MVHWRQISGVKWIKQGNCNSKFFHRVANGRRKRKITNSLVSEEGLILDNNQTISEEILNFSRELYSKPLGGAPNGVPIEQGKGPGDGFTIAVYQECWEEIKEDLLRVFEEFHRAFVEGRQILDEVLITNEVVDEKKKRSGEEGVVFKIDFEKAYNHVDWGFLDHVLERKGFNTKWRSWMRGCLSSTSFVVLVNGNAKGWVKATRGLRQGDPLSPFLFTIVVDVLGRMMIRVEERGLLEGFIVGLGRISVLLQFADDTILFFEASPKIL</sequence>
<accession>A0A438I0A1</accession>
<dbReference type="PANTHER" id="PTHR46890:SF1">
    <property type="entry name" value="REVERSE TRANSCRIPTASE DOMAIN-CONTAINING PROTEIN"/>
    <property type="match status" value="1"/>
</dbReference>
<dbReference type="InterPro" id="IPR043502">
    <property type="entry name" value="DNA/RNA_pol_sf"/>
</dbReference>
<reference evidence="2 3" key="1">
    <citation type="journal article" date="2018" name="PLoS Genet.">
        <title>Population sequencing reveals clonal diversity and ancestral inbreeding in the grapevine cultivar Chardonnay.</title>
        <authorList>
            <person name="Roach M.J."/>
            <person name="Johnson D.L."/>
            <person name="Bohlmann J."/>
            <person name="van Vuuren H.J."/>
            <person name="Jones S.J."/>
            <person name="Pretorius I.S."/>
            <person name="Schmidt S.A."/>
            <person name="Borneman A.R."/>
        </authorList>
    </citation>
    <scope>NUCLEOTIDE SEQUENCE [LARGE SCALE GENOMIC DNA]</scope>
    <source>
        <strain evidence="3">cv. Chardonnay</strain>
        <tissue evidence="2">Leaf</tissue>
    </source>
</reference>
<dbReference type="Proteomes" id="UP000288805">
    <property type="component" value="Unassembled WGS sequence"/>
</dbReference>
<proteinExistence type="predicted"/>
<evidence type="ECO:0000259" key="1">
    <source>
        <dbReference type="PROSITE" id="PS50878"/>
    </source>
</evidence>
<organism evidence="2 3">
    <name type="scientific">Vitis vinifera</name>
    <name type="common">Grape</name>
    <dbReference type="NCBI Taxonomy" id="29760"/>
    <lineage>
        <taxon>Eukaryota</taxon>
        <taxon>Viridiplantae</taxon>
        <taxon>Streptophyta</taxon>
        <taxon>Embryophyta</taxon>
        <taxon>Tracheophyta</taxon>
        <taxon>Spermatophyta</taxon>
        <taxon>Magnoliopsida</taxon>
        <taxon>eudicotyledons</taxon>
        <taxon>Gunneridae</taxon>
        <taxon>Pentapetalae</taxon>
        <taxon>rosids</taxon>
        <taxon>Vitales</taxon>
        <taxon>Vitaceae</taxon>
        <taxon>Viteae</taxon>
        <taxon>Vitis</taxon>
    </lineage>
</organism>
<dbReference type="SUPFAM" id="SSF56672">
    <property type="entry name" value="DNA/RNA polymerases"/>
    <property type="match status" value="1"/>
</dbReference>
<name>A0A438I0A1_VITVI</name>
<evidence type="ECO:0000313" key="3">
    <source>
        <dbReference type="Proteomes" id="UP000288805"/>
    </source>
</evidence>
<dbReference type="PROSITE" id="PS50878">
    <property type="entry name" value="RT_POL"/>
    <property type="match status" value="1"/>
</dbReference>
<dbReference type="EMBL" id="QGNW01000158">
    <property type="protein sequence ID" value="RVW90127.1"/>
    <property type="molecule type" value="Genomic_DNA"/>
</dbReference>
<comment type="caution">
    <text evidence="2">The sequence shown here is derived from an EMBL/GenBank/DDBJ whole genome shotgun (WGS) entry which is preliminary data.</text>
</comment>
<dbReference type="InterPro" id="IPR052343">
    <property type="entry name" value="Retrotransposon-Effector_Assoc"/>
</dbReference>
<protein>
    <recommendedName>
        <fullName evidence="1">Reverse transcriptase domain-containing protein</fullName>
    </recommendedName>
</protein>
<dbReference type="PANTHER" id="PTHR46890">
    <property type="entry name" value="NON-LTR RETROLELEMENT REVERSE TRANSCRIPTASE-LIKE PROTEIN-RELATED"/>
    <property type="match status" value="1"/>
</dbReference>
<dbReference type="InterPro" id="IPR000477">
    <property type="entry name" value="RT_dom"/>
</dbReference>
<gene>
    <name evidence="2" type="ORF">CK203_035975</name>
</gene>
<feature type="domain" description="Reverse transcriptase" evidence="1">
    <location>
        <begin position="1"/>
        <end position="268"/>
    </location>
</feature>